<dbReference type="PANTHER" id="PTHR13887:SF56">
    <property type="entry name" value="THIOREDOXIN-LIKE REDUCTASE RV2466C"/>
    <property type="match status" value="1"/>
</dbReference>
<evidence type="ECO:0000256" key="1">
    <source>
        <dbReference type="ARBA" id="ARBA00003565"/>
    </source>
</evidence>
<keyword evidence="4" id="KW-0732">Signal</keyword>
<evidence type="ECO:0000313" key="6">
    <source>
        <dbReference type="EMBL" id="MFD0988394.1"/>
    </source>
</evidence>
<dbReference type="Gene3D" id="3.40.30.10">
    <property type="entry name" value="Glutaredoxin"/>
    <property type="match status" value="1"/>
</dbReference>
<dbReference type="InterPro" id="IPR036249">
    <property type="entry name" value="Thioredoxin-like_sf"/>
</dbReference>
<protein>
    <submittedName>
        <fullName evidence="6">DsbA family protein</fullName>
    </submittedName>
</protein>
<keyword evidence="7" id="KW-1185">Reference proteome</keyword>
<gene>
    <name evidence="6" type="ORF">ACFQ2F_14945</name>
</gene>
<feature type="domain" description="Thioredoxin" evidence="5">
    <location>
        <begin position="17"/>
        <end position="220"/>
    </location>
</feature>
<dbReference type="EMBL" id="JBHTJO010000002">
    <property type="protein sequence ID" value="MFD0988394.1"/>
    <property type="molecule type" value="Genomic_DNA"/>
</dbReference>
<evidence type="ECO:0000259" key="5">
    <source>
        <dbReference type="PROSITE" id="PS51352"/>
    </source>
</evidence>
<dbReference type="InterPro" id="IPR012336">
    <property type="entry name" value="Thioredoxin-like_fold"/>
</dbReference>
<dbReference type="RefSeq" id="WP_379091431.1">
    <property type="nucleotide sequence ID" value="NZ_JBHTJO010000002.1"/>
</dbReference>
<organism evidence="6 7">
    <name type="scientific">Methyloligella solikamskensis</name>
    <dbReference type="NCBI Taxonomy" id="1177756"/>
    <lineage>
        <taxon>Bacteria</taxon>
        <taxon>Pseudomonadati</taxon>
        <taxon>Pseudomonadota</taxon>
        <taxon>Alphaproteobacteria</taxon>
        <taxon>Hyphomicrobiales</taxon>
        <taxon>Hyphomicrobiaceae</taxon>
        <taxon>Methyloligella</taxon>
    </lineage>
</organism>
<feature type="chain" id="PRO_5045811363" evidence="4">
    <location>
        <begin position="28"/>
        <end position="225"/>
    </location>
</feature>
<reference evidence="7" key="1">
    <citation type="journal article" date="2019" name="Int. J. Syst. Evol. Microbiol.">
        <title>The Global Catalogue of Microorganisms (GCM) 10K type strain sequencing project: providing services to taxonomists for standard genome sequencing and annotation.</title>
        <authorList>
            <consortium name="The Broad Institute Genomics Platform"/>
            <consortium name="The Broad Institute Genome Sequencing Center for Infectious Disease"/>
            <person name="Wu L."/>
            <person name="Ma J."/>
        </authorList>
    </citation>
    <scope>NUCLEOTIDE SEQUENCE [LARGE SCALE GENOMIC DNA]</scope>
    <source>
        <strain evidence="7">CCUG 61697</strain>
    </source>
</reference>
<comment type="function">
    <text evidence="1">May be required for disulfide bond formation in some proteins.</text>
</comment>
<evidence type="ECO:0000313" key="7">
    <source>
        <dbReference type="Proteomes" id="UP001597102"/>
    </source>
</evidence>
<accession>A0ABW3JE84</accession>
<evidence type="ECO:0000256" key="2">
    <source>
        <dbReference type="ARBA" id="ARBA00005791"/>
    </source>
</evidence>
<proteinExistence type="inferred from homology"/>
<feature type="region of interest" description="Disordered" evidence="3">
    <location>
        <begin position="35"/>
        <end position="54"/>
    </location>
</feature>
<dbReference type="PROSITE" id="PS51352">
    <property type="entry name" value="THIOREDOXIN_2"/>
    <property type="match status" value="1"/>
</dbReference>
<feature type="signal peptide" evidence="4">
    <location>
        <begin position="1"/>
        <end position="27"/>
    </location>
</feature>
<evidence type="ECO:0000256" key="3">
    <source>
        <dbReference type="SAM" id="MobiDB-lite"/>
    </source>
</evidence>
<sequence length="225" mass="24315">MVGGAAHQLRRVACLIVLSLALAPALAGCGGAGPGSSEVSETADDVTKPGPLGDRALGRANAPVTVIEYASLTCPHCRAFHQNVFPKLKRNYIDTGKVRYVVREFPIGRSAGNAAIINRCAPADKYFQLYGLFLNNQREWVSQEVRLDAIYGVAKRVGMTRAQFDNCLANQSMIDALDEQKQRGRRLGVKGTPTFFVNGQKAQGTVTYDEIKRMIESRGQTGGAA</sequence>
<dbReference type="InterPro" id="IPR013766">
    <property type="entry name" value="Thioredoxin_domain"/>
</dbReference>
<evidence type="ECO:0000256" key="4">
    <source>
        <dbReference type="SAM" id="SignalP"/>
    </source>
</evidence>
<dbReference type="SUPFAM" id="SSF52833">
    <property type="entry name" value="Thioredoxin-like"/>
    <property type="match status" value="1"/>
</dbReference>
<dbReference type="PANTHER" id="PTHR13887">
    <property type="entry name" value="GLUTATHIONE S-TRANSFERASE KAPPA"/>
    <property type="match status" value="1"/>
</dbReference>
<dbReference type="Proteomes" id="UP001597102">
    <property type="component" value="Unassembled WGS sequence"/>
</dbReference>
<dbReference type="Pfam" id="PF13462">
    <property type="entry name" value="Thioredoxin_4"/>
    <property type="match status" value="1"/>
</dbReference>
<comment type="caution">
    <text evidence="6">The sequence shown here is derived from an EMBL/GenBank/DDBJ whole genome shotgun (WGS) entry which is preliminary data.</text>
</comment>
<comment type="similarity">
    <text evidence="2">Belongs to the thioredoxin family. DsbA subfamily.</text>
</comment>
<name>A0ABW3JE84_9HYPH</name>